<keyword evidence="11" id="KW-1185">Reference proteome</keyword>
<dbReference type="InterPro" id="IPR000276">
    <property type="entry name" value="GPCR_Rhodpsn"/>
</dbReference>
<dbReference type="Proteomes" id="UP000507470">
    <property type="component" value="Unassembled WGS sequence"/>
</dbReference>
<dbReference type="Pfam" id="PF00001">
    <property type="entry name" value="7tm_1"/>
    <property type="match status" value="1"/>
</dbReference>
<dbReference type="InterPro" id="IPR017452">
    <property type="entry name" value="GPCR_Rhodpsn_7TM"/>
</dbReference>
<evidence type="ECO:0000259" key="9">
    <source>
        <dbReference type="PROSITE" id="PS50262"/>
    </source>
</evidence>
<dbReference type="GO" id="GO:0004930">
    <property type="term" value="F:G protein-coupled receptor activity"/>
    <property type="evidence" value="ECO:0007669"/>
    <property type="project" value="UniProtKB-KW"/>
</dbReference>
<feature type="transmembrane region" description="Helical" evidence="8">
    <location>
        <begin position="12"/>
        <end position="32"/>
    </location>
</feature>
<dbReference type="CDD" id="cd00637">
    <property type="entry name" value="7tm_classA_rhodopsin-like"/>
    <property type="match status" value="1"/>
</dbReference>
<gene>
    <name evidence="10" type="ORF">MCOR_42977</name>
</gene>
<feature type="transmembrane region" description="Helical" evidence="8">
    <location>
        <begin position="310"/>
        <end position="330"/>
    </location>
</feature>
<organism evidence="10 11">
    <name type="scientific">Mytilus coruscus</name>
    <name type="common">Sea mussel</name>
    <dbReference type="NCBI Taxonomy" id="42192"/>
    <lineage>
        <taxon>Eukaryota</taxon>
        <taxon>Metazoa</taxon>
        <taxon>Spiralia</taxon>
        <taxon>Lophotrochozoa</taxon>
        <taxon>Mollusca</taxon>
        <taxon>Bivalvia</taxon>
        <taxon>Autobranchia</taxon>
        <taxon>Pteriomorphia</taxon>
        <taxon>Mytilida</taxon>
        <taxon>Mytiloidea</taxon>
        <taxon>Mytilidae</taxon>
        <taxon>Mytilinae</taxon>
        <taxon>Mytilus</taxon>
    </lineage>
</organism>
<accession>A0A6J8DPQ8</accession>
<name>A0A6J8DPQ8_MYTCO</name>
<evidence type="ECO:0000256" key="3">
    <source>
        <dbReference type="ARBA" id="ARBA00022989"/>
    </source>
</evidence>
<protein>
    <recommendedName>
        <fullName evidence="9">G-protein coupled receptors family 1 profile domain-containing protein</fullName>
    </recommendedName>
</protein>
<dbReference type="PANTHER" id="PTHR45695:SF9">
    <property type="entry name" value="LEUCOKININ RECEPTOR"/>
    <property type="match status" value="1"/>
</dbReference>
<keyword evidence="3 8" id="KW-1133">Transmembrane helix</keyword>
<evidence type="ECO:0000256" key="7">
    <source>
        <dbReference type="ARBA" id="ARBA00023224"/>
    </source>
</evidence>
<keyword evidence="4" id="KW-0297">G-protein coupled receptor</keyword>
<keyword evidence="7" id="KW-0807">Transducer</keyword>
<comment type="subcellular location">
    <subcellularLocation>
        <location evidence="1">Membrane</location>
        <topology evidence="1">Multi-pass membrane protein</topology>
    </subcellularLocation>
</comment>
<keyword evidence="2 8" id="KW-0812">Transmembrane</keyword>
<dbReference type="PANTHER" id="PTHR45695">
    <property type="entry name" value="LEUCOKININ RECEPTOR-RELATED"/>
    <property type="match status" value="1"/>
</dbReference>
<keyword evidence="5 8" id="KW-0472">Membrane</keyword>
<keyword evidence="6" id="KW-0675">Receptor</keyword>
<evidence type="ECO:0000313" key="11">
    <source>
        <dbReference type="Proteomes" id="UP000507470"/>
    </source>
</evidence>
<evidence type="ECO:0000256" key="4">
    <source>
        <dbReference type="ARBA" id="ARBA00023040"/>
    </source>
</evidence>
<feature type="transmembrane region" description="Helical" evidence="8">
    <location>
        <begin position="385"/>
        <end position="406"/>
    </location>
</feature>
<dbReference type="GO" id="GO:0005886">
    <property type="term" value="C:plasma membrane"/>
    <property type="evidence" value="ECO:0007669"/>
    <property type="project" value="TreeGrafter"/>
</dbReference>
<dbReference type="AlphaFoldDB" id="A0A6J8DPQ8"/>
<evidence type="ECO:0000256" key="8">
    <source>
        <dbReference type="SAM" id="Phobius"/>
    </source>
</evidence>
<evidence type="ECO:0000256" key="1">
    <source>
        <dbReference type="ARBA" id="ARBA00004141"/>
    </source>
</evidence>
<sequence>MAEEVLKIVSVFMLWIFVIAGHFICVFKNFTIYNDIILKTMIKIFLVSQLICSLWNLTGFLISTIAGGWILGDFMCQTFGFLNLILTSGNIWVMAIVSIERYHRFLAVLDHPSTFSPRNVNIIVCGIYILVVLLSSGPLYGLGEYSYFRGHINLTVTINMYSNNQTAVASNPDMTSYYLSTFQEAVKQGKEHDPKTLISNHFLSDIGVSARVIVSSVISIIVRAFNIESIQAFWTNYNDGSVKQLLHSLLWKPYLGHTIGAKYMEINTHADENQYYLYTNVYLESQEIGMCSVDFTSYNSHAIIWSGYQLVISTFIPYVIIFVCYVTVYAKNPRSAMVLDKNVNEDDLFVLNWFSSASILCLVVTFIYYLVILINANGIFVSSDALFAISFIFYGNGLFCLISLIITNRCQCHRIQTKCRLFCYCSDEGSAYELSDLSLRNETMEILSQSSARHPSYV</sequence>
<dbReference type="SUPFAM" id="SSF81321">
    <property type="entry name" value="Family A G protein-coupled receptor-like"/>
    <property type="match status" value="1"/>
</dbReference>
<evidence type="ECO:0000256" key="2">
    <source>
        <dbReference type="ARBA" id="ARBA00022692"/>
    </source>
</evidence>
<feature type="domain" description="G-protein coupled receptors family 1 profile" evidence="9">
    <location>
        <begin position="9"/>
        <end position="329"/>
    </location>
</feature>
<feature type="transmembrane region" description="Helical" evidence="8">
    <location>
        <begin position="350"/>
        <end position="373"/>
    </location>
</feature>
<evidence type="ECO:0000256" key="6">
    <source>
        <dbReference type="ARBA" id="ARBA00023170"/>
    </source>
</evidence>
<dbReference type="Gene3D" id="1.20.1070.10">
    <property type="entry name" value="Rhodopsin 7-helix transmembrane proteins"/>
    <property type="match status" value="1"/>
</dbReference>
<feature type="transmembrane region" description="Helical" evidence="8">
    <location>
        <begin position="120"/>
        <end position="140"/>
    </location>
</feature>
<dbReference type="PROSITE" id="PS50262">
    <property type="entry name" value="G_PROTEIN_RECEP_F1_2"/>
    <property type="match status" value="1"/>
</dbReference>
<feature type="transmembrane region" description="Helical" evidence="8">
    <location>
        <begin position="78"/>
        <end position="99"/>
    </location>
</feature>
<dbReference type="EMBL" id="CACVKT020007646">
    <property type="protein sequence ID" value="CAC5409727.1"/>
    <property type="molecule type" value="Genomic_DNA"/>
</dbReference>
<dbReference type="OrthoDB" id="6144677at2759"/>
<proteinExistence type="predicted"/>
<feature type="transmembrane region" description="Helical" evidence="8">
    <location>
        <begin position="44"/>
        <end position="72"/>
    </location>
</feature>
<reference evidence="10 11" key="1">
    <citation type="submission" date="2020-06" db="EMBL/GenBank/DDBJ databases">
        <authorList>
            <person name="Li R."/>
            <person name="Bekaert M."/>
        </authorList>
    </citation>
    <scope>NUCLEOTIDE SEQUENCE [LARGE SCALE GENOMIC DNA]</scope>
    <source>
        <strain evidence="11">wild</strain>
    </source>
</reference>
<evidence type="ECO:0000313" key="10">
    <source>
        <dbReference type="EMBL" id="CAC5409727.1"/>
    </source>
</evidence>
<evidence type="ECO:0000256" key="5">
    <source>
        <dbReference type="ARBA" id="ARBA00023136"/>
    </source>
</evidence>